<evidence type="ECO:0000313" key="2">
    <source>
        <dbReference type="EMBL" id="KAJ9580244.1"/>
    </source>
</evidence>
<sequence>CFTINCSSLSTILATKSSRLEFYITQNVLCSDRMDTRRPSSNNETNISAGDTTLN</sequence>
<protein>
    <submittedName>
        <fullName evidence="2">Uncharacterized protein</fullName>
    </submittedName>
</protein>
<feature type="non-terminal residue" evidence="2">
    <location>
        <position position="1"/>
    </location>
</feature>
<gene>
    <name evidence="2" type="ORF">L9F63_004097</name>
</gene>
<dbReference type="Proteomes" id="UP001233999">
    <property type="component" value="Unassembled WGS sequence"/>
</dbReference>
<evidence type="ECO:0000256" key="1">
    <source>
        <dbReference type="SAM" id="MobiDB-lite"/>
    </source>
</evidence>
<dbReference type="EMBL" id="JASPKZ010008353">
    <property type="protein sequence ID" value="KAJ9580244.1"/>
    <property type="molecule type" value="Genomic_DNA"/>
</dbReference>
<reference evidence="2" key="1">
    <citation type="journal article" date="2023" name="IScience">
        <title>Live-bearing cockroach genome reveals convergent evolutionary mechanisms linked to viviparity in insects and beyond.</title>
        <authorList>
            <person name="Fouks B."/>
            <person name="Harrison M.C."/>
            <person name="Mikhailova A.A."/>
            <person name="Marchal E."/>
            <person name="English S."/>
            <person name="Carruthers M."/>
            <person name="Jennings E.C."/>
            <person name="Chiamaka E.L."/>
            <person name="Frigard R.A."/>
            <person name="Pippel M."/>
            <person name="Attardo G.M."/>
            <person name="Benoit J.B."/>
            <person name="Bornberg-Bauer E."/>
            <person name="Tobe S.S."/>
        </authorList>
    </citation>
    <scope>NUCLEOTIDE SEQUENCE</scope>
    <source>
        <strain evidence="2">Stay&amp;Tobe</strain>
    </source>
</reference>
<reference evidence="2" key="2">
    <citation type="submission" date="2023-05" db="EMBL/GenBank/DDBJ databases">
        <authorList>
            <person name="Fouks B."/>
        </authorList>
    </citation>
    <scope>NUCLEOTIDE SEQUENCE</scope>
    <source>
        <strain evidence="2">Stay&amp;Tobe</strain>
        <tissue evidence="2">Testes</tissue>
    </source>
</reference>
<name>A0AAD8E842_DIPPU</name>
<evidence type="ECO:0000313" key="3">
    <source>
        <dbReference type="Proteomes" id="UP001233999"/>
    </source>
</evidence>
<comment type="caution">
    <text evidence="2">The sequence shown here is derived from an EMBL/GenBank/DDBJ whole genome shotgun (WGS) entry which is preliminary data.</text>
</comment>
<dbReference type="AlphaFoldDB" id="A0AAD8E842"/>
<keyword evidence="3" id="KW-1185">Reference proteome</keyword>
<feature type="compositionally biased region" description="Polar residues" evidence="1">
    <location>
        <begin position="39"/>
        <end position="55"/>
    </location>
</feature>
<feature type="non-terminal residue" evidence="2">
    <location>
        <position position="55"/>
    </location>
</feature>
<accession>A0AAD8E842</accession>
<organism evidence="2 3">
    <name type="scientific">Diploptera punctata</name>
    <name type="common">Pacific beetle cockroach</name>
    <dbReference type="NCBI Taxonomy" id="6984"/>
    <lineage>
        <taxon>Eukaryota</taxon>
        <taxon>Metazoa</taxon>
        <taxon>Ecdysozoa</taxon>
        <taxon>Arthropoda</taxon>
        <taxon>Hexapoda</taxon>
        <taxon>Insecta</taxon>
        <taxon>Pterygota</taxon>
        <taxon>Neoptera</taxon>
        <taxon>Polyneoptera</taxon>
        <taxon>Dictyoptera</taxon>
        <taxon>Blattodea</taxon>
        <taxon>Blaberoidea</taxon>
        <taxon>Blaberidae</taxon>
        <taxon>Diplopterinae</taxon>
        <taxon>Diploptera</taxon>
    </lineage>
</organism>
<proteinExistence type="predicted"/>
<feature type="region of interest" description="Disordered" evidence="1">
    <location>
        <begin position="34"/>
        <end position="55"/>
    </location>
</feature>